<organism evidence="8 9">
    <name type="scientific">Thiothrix litoralis</name>
    <dbReference type="NCBI Taxonomy" id="2891210"/>
    <lineage>
        <taxon>Bacteria</taxon>
        <taxon>Pseudomonadati</taxon>
        <taxon>Pseudomonadota</taxon>
        <taxon>Gammaproteobacteria</taxon>
        <taxon>Thiotrichales</taxon>
        <taxon>Thiotrichaceae</taxon>
        <taxon>Thiothrix</taxon>
    </lineage>
</organism>
<evidence type="ECO:0000256" key="3">
    <source>
        <dbReference type="ARBA" id="ARBA00022649"/>
    </source>
</evidence>
<evidence type="ECO:0000256" key="1">
    <source>
        <dbReference type="ARBA" id="ARBA00009342"/>
    </source>
</evidence>
<evidence type="ECO:0000256" key="5">
    <source>
        <dbReference type="ARBA" id="ARBA00023315"/>
    </source>
</evidence>
<dbReference type="InterPro" id="IPR000182">
    <property type="entry name" value="GNAT_dom"/>
</dbReference>
<keyword evidence="9" id="KW-1185">Reference proteome</keyword>
<evidence type="ECO:0000256" key="4">
    <source>
        <dbReference type="ARBA" id="ARBA00022679"/>
    </source>
</evidence>
<dbReference type="Gene3D" id="3.40.630.30">
    <property type="match status" value="1"/>
</dbReference>
<feature type="domain" description="N-acetyltransferase" evidence="7">
    <location>
        <begin position="52"/>
        <end position="146"/>
    </location>
</feature>
<accession>A0ABX7WT63</accession>
<proteinExistence type="inferred from homology"/>
<keyword evidence="3" id="KW-1277">Toxin-antitoxin system</keyword>
<evidence type="ECO:0000256" key="6">
    <source>
        <dbReference type="ARBA" id="ARBA00049880"/>
    </source>
</evidence>
<dbReference type="CDD" id="cd04301">
    <property type="entry name" value="NAT_SF"/>
    <property type="match status" value="1"/>
</dbReference>
<comment type="catalytic activity">
    <reaction evidence="6">
        <text>glycyl-tRNA(Gly) + acetyl-CoA = N-acetylglycyl-tRNA(Gly) + CoA + H(+)</text>
        <dbReference type="Rhea" id="RHEA:81867"/>
        <dbReference type="Rhea" id="RHEA-COMP:9683"/>
        <dbReference type="Rhea" id="RHEA-COMP:19766"/>
        <dbReference type="ChEBI" id="CHEBI:15378"/>
        <dbReference type="ChEBI" id="CHEBI:57287"/>
        <dbReference type="ChEBI" id="CHEBI:57288"/>
        <dbReference type="ChEBI" id="CHEBI:78522"/>
        <dbReference type="ChEBI" id="CHEBI:232036"/>
    </reaction>
</comment>
<protein>
    <submittedName>
        <fullName evidence="8">GNAT family N-acetyltransferase</fullName>
    </submittedName>
</protein>
<evidence type="ECO:0000259" key="7">
    <source>
        <dbReference type="Pfam" id="PF13508"/>
    </source>
</evidence>
<dbReference type="SUPFAM" id="SSF55729">
    <property type="entry name" value="Acyl-CoA N-acyltransferases (Nat)"/>
    <property type="match status" value="1"/>
</dbReference>
<keyword evidence="5" id="KW-0012">Acyltransferase</keyword>
<dbReference type="EMBL" id="CP072801">
    <property type="protein sequence ID" value="QTR45588.1"/>
    <property type="molecule type" value="Genomic_DNA"/>
</dbReference>
<dbReference type="PANTHER" id="PTHR36449">
    <property type="entry name" value="ACETYLTRANSFERASE-RELATED"/>
    <property type="match status" value="1"/>
</dbReference>
<evidence type="ECO:0000313" key="9">
    <source>
        <dbReference type="Proteomes" id="UP000672039"/>
    </source>
</evidence>
<dbReference type="RefSeq" id="WP_210221989.1">
    <property type="nucleotide sequence ID" value="NZ_CP072801.1"/>
</dbReference>
<dbReference type="InterPro" id="IPR016181">
    <property type="entry name" value="Acyl_CoA_acyltransferase"/>
</dbReference>
<sequence>MGKISKPRPLAEDDERNDFDCGKPSLNTWFQRHAWKNQQFGISRTNVICDTETGKIAGFVALTAAEIRREFLPKAQQRNRPEAVPAVLLGQLAVDLNYQGQGLAKSLLFFAFKTAVQISEQIGCACMITHPLDDSIRTFYQHWGFEDTPFDPNRSMIVRIADLRANGFGDGV</sequence>
<keyword evidence="2" id="KW-0678">Repressor</keyword>
<dbReference type="Pfam" id="PF13508">
    <property type="entry name" value="Acetyltransf_7"/>
    <property type="match status" value="1"/>
</dbReference>
<keyword evidence="4" id="KW-0808">Transferase</keyword>
<dbReference type="Proteomes" id="UP000672039">
    <property type="component" value="Chromosome"/>
</dbReference>
<comment type="similarity">
    <text evidence="1">Belongs to the acetyltransferase family. GNAT subfamily.</text>
</comment>
<evidence type="ECO:0000256" key="2">
    <source>
        <dbReference type="ARBA" id="ARBA00022491"/>
    </source>
</evidence>
<reference evidence="8 9" key="1">
    <citation type="submission" date="2021-04" db="EMBL/GenBank/DDBJ databases">
        <title>Genomics, taxonomy and metabolism of representatives of sulfur bacteria of the genus Thiothrix: Thiothrix fructosivorans QT, Thiothrix unzii A1T and three new species, Thiothrix subterranea sp. nov., Thiothrix litoralis sp. nov. and 'Candidatus Thiothrix anitrata' sp. nov.</title>
        <authorList>
            <person name="Ravin N.V."/>
            <person name="Smolyakov D."/>
            <person name="Rudenko T.S."/>
            <person name="Mardanov A.V."/>
            <person name="Beletsky A.V."/>
            <person name="Markov N.D."/>
            <person name="Fomenkov A.I."/>
            <person name="Roberts R.J."/>
            <person name="Karnachuk O.V."/>
            <person name="Novikov A."/>
            <person name="Grabovich M.Y."/>
        </authorList>
    </citation>
    <scope>NUCLEOTIDE SEQUENCE [LARGE SCALE GENOMIC DNA]</scope>
    <source>
        <strain evidence="8 9">AS</strain>
    </source>
</reference>
<evidence type="ECO:0000313" key="8">
    <source>
        <dbReference type="EMBL" id="QTR45588.1"/>
    </source>
</evidence>
<dbReference type="PANTHER" id="PTHR36449:SF1">
    <property type="entry name" value="ACETYLTRANSFERASE"/>
    <property type="match status" value="1"/>
</dbReference>
<gene>
    <name evidence="8" type="ORF">J9253_16510</name>
</gene>
<name>A0ABX7WT63_9GAMM</name>